<dbReference type="EMBL" id="UZAK01002524">
    <property type="protein sequence ID" value="VDO75371.1"/>
    <property type="molecule type" value="Genomic_DNA"/>
</dbReference>
<feature type="domain" description="Pellino FHA" evidence="2">
    <location>
        <begin position="1"/>
        <end position="93"/>
    </location>
</feature>
<dbReference type="Pfam" id="PF04710">
    <property type="entry name" value="Pellino_FHA"/>
    <property type="match status" value="1"/>
</dbReference>
<dbReference type="PANTHER" id="PTHR12098">
    <property type="entry name" value="E3 UBIQUITIN-PROTEIN LIGASE PELLINO-RELATED"/>
    <property type="match status" value="1"/>
</dbReference>
<dbReference type="GO" id="GO:0061630">
    <property type="term" value="F:ubiquitin protein ligase activity"/>
    <property type="evidence" value="ECO:0007669"/>
    <property type="project" value="InterPro"/>
</dbReference>
<dbReference type="InterPro" id="IPR048334">
    <property type="entry name" value="Pellino_FHA"/>
</dbReference>
<feature type="compositionally biased region" description="Polar residues" evidence="1">
    <location>
        <begin position="22"/>
        <end position="35"/>
    </location>
</feature>
<dbReference type="InterPro" id="IPR006800">
    <property type="entry name" value="Pellino_fam"/>
</dbReference>
<reference evidence="3 4" key="2">
    <citation type="submission" date="2018-11" db="EMBL/GenBank/DDBJ databases">
        <authorList>
            <consortium name="Pathogen Informatics"/>
        </authorList>
    </citation>
    <scope>NUCLEOTIDE SEQUENCE [LARGE SCALE GENOMIC DNA]</scope>
    <source>
        <strain evidence="3">Dakar</strain>
        <strain evidence="4">Dakar, Senegal</strain>
    </source>
</reference>
<dbReference type="AlphaFoldDB" id="A0A183JIN3"/>
<feature type="compositionally biased region" description="Basic and acidic residues" evidence="1">
    <location>
        <begin position="1"/>
        <end position="12"/>
    </location>
</feature>
<keyword evidence="4" id="KW-1185">Reference proteome</keyword>
<accession>A0A183JIN3</accession>
<evidence type="ECO:0000313" key="4">
    <source>
        <dbReference type="Proteomes" id="UP000279833"/>
    </source>
</evidence>
<dbReference type="GO" id="GO:0000209">
    <property type="term" value="P:protein polyubiquitination"/>
    <property type="evidence" value="ECO:0007669"/>
    <property type="project" value="InterPro"/>
</dbReference>
<protein>
    <submittedName>
        <fullName evidence="5">Tub domain-containing protein</fullName>
    </submittedName>
</protein>
<evidence type="ECO:0000313" key="5">
    <source>
        <dbReference type="WBParaSite" id="SCUD_0000255701-mRNA-1"/>
    </source>
</evidence>
<sequence>MSKIGRSTDNHIDFVVSEPKPSVSQNDQQHVNHSINNNNNNKQCKDNSKDPNRGNYESAVSRFACRIHIDRDPPYTARLYAAGFDASNNIFLGVSGVFSLSFSLKCQSYSC</sequence>
<name>A0A183JIN3_9TREM</name>
<organism evidence="5">
    <name type="scientific">Schistosoma curassoni</name>
    <dbReference type="NCBI Taxonomy" id="6186"/>
    <lineage>
        <taxon>Eukaryota</taxon>
        <taxon>Metazoa</taxon>
        <taxon>Spiralia</taxon>
        <taxon>Lophotrochozoa</taxon>
        <taxon>Platyhelminthes</taxon>
        <taxon>Trematoda</taxon>
        <taxon>Digenea</taxon>
        <taxon>Strigeidida</taxon>
        <taxon>Schistosomatoidea</taxon>
        <taxon>Schistosomatidae</taxon>
        <taxon>Schistosoma</taxon>
    </lineage>
</organism>
<feature type="region of interest" description="Disordered" evidence="1">
    <location>
        <begin position="1"/>
        <end position="55"/>
    </location>
</feature>
<gene>
    <name evidence="3" type="ORF">SCUD_LOCUS2558</name>
</gene>
<dbReference type="STRING" id="6186.A0A183JIN3"/>
<proteinExistence type="predicted"/>
<reference evidence="5" key="1">
    <citation type="submission" date="2016-06" db="UniProtKB">
        <authorList>
            <consortium name="WormBaseParasite"/>
        </authorList>
    </citation>
    <scope>IDENTIFICATION</scope>
</reference>
<dbReference type="WBParaSite" id="SCUD_0000255701-mRNA-1">
    <property type="protein sequence ID" value="SCUD_0000255701-mRNA-1"/>
    <property type="gene ID" value="SCUD_0000255701"/>
</dbReference>
<feature type="compositionally biased region" description="Basic and acidic residues" evidence="1">
    <location>
        <begin position="43"/>
        <end position="52"/>
    </location>
</feature>
<evidence type="ECO:0000259" key="2">
    <source>
        <dbReference type="Pfam" id="PF04710"/>
    </source>
</evidence>
<dbReference type="PANTHER" id="PTHR12098:SF2">
    <property type="entry name" value="PROTEIN PELLINO"/>
    <property type="match status" value="1"/>
</dbReference>
<evidence type="ECO:0000313" key="3">
    <source>
        <dbReference type="EMBL" id="VDO75371.1"/>
    </source>
</evidence>
<dbReference type="GO" id="GO:0008592">
    <property type="term" value="P:regulation of Toll signaling pathway"/>
    <property type="evidence" value="ECO:0007669"/>
    <property type="project" value="InterPro"/>
</dbReference>
<evidence type="ECO:0000256" key="1">
    <source>
        <dbReference type="SAM" id="MobiDB-lite"/>
    </source>
</evidence>
<dbReference type="Proteomes" id="UP000279833">
    <property type="component" value="Unassembled WGS sequence"/>
</dbReference>